<proteinExistence type="predicted"/>
<dbReference type="PROSITE" id="PS51257">
    <property type="entry name" value="PROKAR_LIPOPROTEIN"/>
    <property type="match status" value="1"/>
</dbReference>
<comment type="caution">
    <text evidence="2">The sequence shown here is derived from an EMBL/GenBank/DDBJ whole genome shotgun (WGS) entry which is preliminary data.</text>
</comment>
<evidence type="ECO:0000313" key="2">
    <source>
        <dbReference type="EMBL" id="KAF0677126.1"/>
    </source>
</evidence>
<dbReference type="OrthoDB" id="7773807at2"/>
<dbReference type="RefSeq" id="WP_159963897.1">
    <property type="nucleotide sequence ID" value="NZ_APKE01000007.1"/>
</dbReference>
<keyword evidence="1" id="KW-0732">Signal</keyword>
<reference evidence="2" key="1">
    <citation type="submission" date="2013-03" db="EMBL/GenBank/DDBJ databases">
        <title>Genome Sequence of the Profundibacterium mesophilum strain KAUST100406-0324T from Red Sea, a novel genus in the family Rhodobacteraceae.</title>
        <authorList>
            <person name="Essack M."/>
            <person name="Alam I."/>
            <person name="Lafi F."/>
            <person name="Alawi W."/>
            <person name="Kamanu F."/>
            <person name="Al-Suwailem A."/>
            <person name="Lee O.O."/>
            <person name="Xu Y."/>
            <person name="Bajic V."/>
            <person name="Qian P.-Y."/>
            <person name="Archer J."/>
        </authorList>
    </citation>
    <scope>NUCLEOTIDE SEQUENCE</scope>
    <source>
        <strain evidence="2">KAUST100406-0324</strain>
    </source>
</reference>
<feature type="chain" id="PRO_5038100586" evidence="1">
    <location>
        <begin position="20"/>
        <end position="153"/>
    </location>
</feature>
<gene>
    <name evidence="2" type="ORF">PMES_00441</name>
</gene>
<dbReference type="EMBL" id="APKE01000007">
    <property type="protein sequence ID" value="KAF0677126.1"/>
    <property type="molecule type" value="Genomic_DNA"/>
</dbReference>
<sequence>MRKKLVLSVLALAMLGGCARVSESRFNPLNWLGGGGGSSTARPADYVRPPETRPLVDQITSVSLEPTPGGAILTAVGLPPSTGYWDAALIPVEGAPENTLAFRFHLRPPAVTRAAGAPAARLVSVALHLTRRELEGVGTITVSAAQNALSAAR</sequence>
<keyword evidence="2" id="KW-0449">Lipoprotein</keyword>
<organism evidence="2 3">
    <name type="scientific">Profundibacterium mesophilum KAUST100406-0324</name>
    <dbReference type="NCBI Taxonomy" id="1037889"/>
    <lineage>
        <taxon>Bacteria</taxon>
        <taxon>Pseudomonadati</taxon>
        <taxon>Pseudomonadota</taxon>
        <taxon>Alphaproteobacteria</taxon>
        <taxon>Rhodobacterales</taxon>
        <taxon>Roseobacteraceae</taxon>
        <taxon>Profundibacterium</taxon>
    </lineage>
</organism>
<protein>
    <submittedName>
        <fullName evidence="2">Prokaryotic membrane lipoprotein lipid attachment site domain containing protein</fullName>
    </submittedName>
</protein>
<evidence type="ECO:0000313" key="3">
    <source>
        <dbReference type="Proteomes" id="UP000698242"/>
    </source>
</evidence>
<keyword evidence="3" id="KW-1185">Reference proteome</keyword>
<evidence type="ECO:0000256" key="1">
    <source>
        <dbReference type="SAM" id="SignalP"/>
    </source>
</evidence>
<accession>A0A921NXF7</accession>
<feature type="signal peptide" evidence="1">
    <location>
        <begin position="1"/>
        <end position="19"/>
    </location>
</feature>
<dbReference type="AlphaFoldDB" id="A0A921NXF7"/>
<dbReference type="Proteomes" id="UP000698242">
    <property type="component" value="Unassembled WGS sequence"/>
</dbReference>
<name>A0A921NXF7_9RHOB</name>